<accession>A0ABN9TM09</accession>
<organism evidence="2 3">
    <name type="scientific">Prorocentrum cordatum</name>
    <dbReference type="NCBI Taxonomy" id="2364126"/>
    <lineage>
        <taxon>Eukaryota</taxon>
        <taxon>Sar</taxon>
        <taxon>Alveolata</taxon>
        <taxon>Dinophyceae</taxon>
        <taxon>Prorocentrales</taxon>
        <taxon>Prorocentraceae</taxon>
        <taxon>Prorocentrum</taxon>
    </lineage>
</organism>
<evidence type="ECO:0000313" key="2">
    <source>
        <dbReference type="EMBL" id="CAK0846260.1"/>
    </source>
</evidence>
<feature type="region of interest" description="Disordered" evidence="1">
    <location>
        <begin position="179"/>
        <end position="198"/>
    </location>
</feature>
<evidence type="ECO:0000313" key="3">
    <source>
        <dbReference type="Proteomes" id="UP001189429"/>
    </source>
</evidence>
<keyword evidence="3" id="KW-1185">Reference proteome</keyword>
<dbReference type="Proteomes" id="UP001189429">
    <property type="component" value="Unassembled WGS sequence"/>
</dbReference>
<proteinExistence type="predicted"/>
<gene>
    <name evidence="2" type="ORF">PCOR1329_LOCUS39814</name>
</gene>
<reference evidence="2" key="1">
    <citation type="submission" date="2023-10" db="EMBL/GenBank/DDBJ databases">
        <authorList>
            <person name="Chen Y."/>
            <person name="Shah S."/>
            <person name="Dougan E. K."/>
            <person name="Thang M."/>
            <person name="Chan C."/>
        </authorList>
    </citation>
    <scope>NUCLEOTIDE SEQUENCE [LARGE SCALE GENOMIC DNA]</scope>
</reference>
<protein>
    <submittedName>
        <fullName evidence="2">Uncharacterized protein</fullName>
    </submittedName>
</protein>
<feature type="non-terminal residue" evidence="2">
    <location>
        <position position="234"/>
    </location>
</feature>
<feature type="non-terminal residue" evidence="2">
    <location>
        <position position="1"/>
    </location>
</feature>
<name>A0ABN9TM09_9DINO</name>
<sequence length="234" mass="25435">KEHRDTTRAKLRIIANERTDPHINTSSCDQLEPEAAEFAPSPIDMVCPVMPPSHWDNQRGCRKEFEDDGGTCVLPPSIPTSTIHHDRRRRSKDIEDAQARAHAFAYPATDDTDENLRGEATQVAINLDGQSLGYGTVIFDAPQRPSTSYAACPERDVHIGVMKARVSVDFKADMDDASSAADECGPGGSLDAHRKRRRGASFPYGDRIKVSVLPAAASPAASSRATMPPKRGVS</sequence>
<feature type="region of interest" description="Disordered" evidence="1">
    <location>
        <begin position="215"/>
        <end position="234"/>
    </location>
</feature>
<dbReference type="EMBL" id="CAUYUJ010014810">
    <property type="protein sequence ID" value="CAK0846260.1"/>
    <property type="molecule type" value="Genomic_DNA"/>
</dbReference>
<comment type="caution">
    <text evidence="2">The sequence shown here is derived from an EMBL/GenBank/DDBJ whole genome shotgun (WGS) entry which is preliminary data.</text>
</comment>
<evidence type="ECO:0000256" key="1">
    <source>
        <dbReference type="SAM" id="MobiDB-lite"/>
    </source>
</evidence>